<protein>
    <recommendedName>
        <fullName evidence="2">C2H2-type domain-containing protein</fullName>
    </recommendedName>
</protein>
<feature type="region of interest" description="Disordered" evidence="1">
    <location>
        <begin position="52"/>
        <end position="88"/>
    </location>
</feature>
<evidence type="ECO:0000259" key="2">
    <source>
        <dbReference type="PROSITE" id="PS00028"/>
    </source>
</evidence>
<reference evidence="3" key="1">
    <citation type="submission" date="2020-02" db="EMBL/GenBank/DDBJ databases">
        <authorList>
            <person name="Scholz U."/>
            <person name="Mascher M."/>
            <person name="Fiebig A."/>
        </authorList>
    </citation>
    <scope>NUCLEOTIDE SEQUENCE</scope>
</reference>
<feature type="domain" description="C2H2-type" evidence="2">
    <location>
        <begin position="27"/>
        <end position="47"/>
    </location>
</feature>
<dbReference type="InterPro" id="IPR013087">
    <property type="entry name" value="Znf_C2H2_type"/>
</dbReference>
<name>A0A7I8LD30_SPIIN</name>
<dbReference type="AlphaFoldDB" id="A0A7I8LD30"/>
<dbReference type="Proteomes" id="UP000663760">
    <property type="component" value="Chromosome 13"/>
</dbReference>
<evidence type="ECO:0000313" key="3">
    <source>
        <dbReference type="EMBL" id="CAA7407208.1"/>
    </source>
</evidence>
<gene>
    <name evidence="3" type="ORF">SI8410_13017886</name>
</gene>
<organism evidence="3 4">
    <name type="scientific">Spirodela intermedia</name>
    <name type="common">Intermediate duckweed</name>
    <dbReference type="NCBI Taxonomy" id="51605"/>
    <lineage>
        <taxon>Eukaryota</taxon>
        <taxon>Viridiplantae</taxon>
        <taxon>Streptophyta</taxon>
        <taxon>Embryophyta</taxon>
        <taxon>Tracheophyta</taxon>
        <taxon>Spermatophyta</taxon>
        <taxon>Magnoliopsida</taxon>
        <taxon>Liliopsida</taxon>
        <taxon>Araceae</taxon>
        <taxon>Lemnoideae</taxon>
        <taxon>Spirodela</taxon>
    </lineage>
</organism>
<sequence length="157" mass="17705">MERERIRPVASFDPNPNWMRPTFPRKCPYCGLQFMSFFKLGGHMTAHRREMVAGNQRAPPPPPRRRRRPPELEDRGGRKVASKRKEEEEMVVVPLGVLHGRIEVGPHLPKTLDLLGIGKKLLRDNEDDGGSGGGAPSKVLAAVEEEEDGNQRKRINI</sequence>
<evidence type="ECO:0000313" key="4">
    <source>
        <dbReference type="Proteomes" id="UP000663760"/>
    </source>
</evidence>
<feature type="compositionally biased region" description="Basic and acidic residues" evidence="1">
    <location>
        <begin position="69"/>
        <end position="87"/>
    </location>
</feature>
<dbReference type="EMBL" id="LR746276">
    <property type="protein sequence ID" value="CAA7407208.1"/>
    <property type="molecule type" value="Genomic_DNA"/>
</dbReference>
<dbReference type="Pfam" id="PF13912">
    <property type="entry name" value="zf-C2H2_6"/>
    <property type="match status" value="1"/>
</dbReference>
<proteinExistence type="predicted"/>
<dbReference type="OrthoDB" id="10614754at2759"/>
<accession>A0A7I8LD30</accession>
<keyword evidence="4" id="KW-1185">Reference proteome</keyword>
<feature type="region of interest" description="Disordered" evidence="1">
    <location>
        <begin position="124"/>
        <end position="157"/>
    </location>
</feature>
<dbReference type="PROSITE" id="PS00028">
    <property type="entry name" value="ZINC_FINGER_C2H2_1"/>
    <property type="match status" value="1"/>
</dbReference>
<evidence type="ECO:0000256" key="1">
    <source>
        <dbReference type="SAM" id="MobiDB-lite"/>
    </source>
</evidence>